<accession>A0A509EED3</accession>
<dbReference type="RefSeq" id="WP_142583179.1">
    <property type="nucleotide sequence ID" value="NZ_CABFPH010000029.1"/>
</dbReference>
<gene>
    <name evidence="2" type="ORF">MET9862_02387</name>
</gene>
<keyword evidence="1" id="KW-0472">Membrane</keyword>
<protein>
    <recommendedName>
        <fullName evidence="4">Holin of 3TMs, for gene-transfer release</fullName>
    </recommendedName>
</protein>
<keyword evidence="1" id="KW-0812">Transmembrane</keyword>
<evidence type="ECO:0000313" key="2">
    <source>
        <dbReference type="EMBL" id="VUD71799.1"/>
    </source>
</evidence>
<dbReference type="Proteomes" id="UP000410984">
    <property type="component" value="Unassembled WGS sequence"/>
</dbReference>
<dbReference type="AlphaFoldDB" id="A0A509EED3"/>
<keyword evidence="1" id="KW-1133">Transmembrane helix</keyword>
<evidence type="ECO:0000256" key="1">
    <source>
        <dbReference type="SAM" id="Phobius"/>
    </source>
</evidence>
<sequence>MWAVLAKLVLGLPGVLDGLFGYLQKRSDNGVLTNGQNVAGDVTVAQAQLAAYVEERKALAAERAAQRLSPWTAWMIPTAFALCMLHFGAIVLDSTFLFNWRVAKLPAPYDQMEWCIVMAVIGVAGIAPTVRRIFGK</sequence>
<proteinExistence type="predicted"/>
<dbReference type="OrthoDB" id="8449249at2"/>
<feature type="transmembrane region" description="Helical" evidence="1">
    <location>
        <begin position="71"/>
        <end position="91"/>
    </location>
</feature>
<evidence type="ECO:0000313" key="3">
    <source>
        <dbReference type="Proteomes" id="UP000410984"/>
    </source>
</evidence>
<dbReference type="EMBL" id="CABFPH010000029">
    <property type="protein sequence ID" value="VUD71799.1"/>
    <property type="molecule type" value="Genomic_DNA"/>
</dbReference>
<reference evidence="2 3" key="1">
    <citation type="submission" date="2019-06" db="EMBL/GenBank/DDBJ databases">
        <authorList>
            <person name="Rodrigo-Torres L."/>
            <person name="Arahal R. D."/>
            <person name="Lucena T."/>
        </authorList>
    </citation>
    <scope>NUCLEOTIDE SEQUENCE [LARGE SCALE GENOMIC DNA]</scope>
    <source>
        <strain evidence="2 3">SB0023/3</strain>
    </source>
</reference>
<name>A0A509EED3_9HYPH</name>
<evidence type="ECO:0008006" key="4">
    <source>
        <dbReference type="Google" id="ProtNLM"/>
    </source>
</evidence>
<feature type="transmembrane region" description="Helical" evidence="1">
    <location>
        <begin position="111"/>
        <end position="130"/>
    </location>
</feature>
<keyword evidence="3" id="KW-1185">Reference proteome</keyword>
<organism evidence="2 3">
    <name type="scientific">Methylobacterium symbioticum</name>
    <dbReference type="NCBI Taxonomy" id="2584084"/>
    <lineage>
        <taxon>Bacteria</taxon>
        <taxon>Pseudomonadati</taxon>
        <taxon>Pseudomonadota</taxon>
        <taxon>Alphaproteobacteria</taxon>
        <taxon>Hyphomicrobiales</taxon>
        <taxon>Methylobacteriaceae</taxon>
        <taxon>Methylobacterium</taxon>
    </lineage>
</organism>